<keyword evidence="3" id="KW-1185">Reference proteome</keyword>
<dbReference type="EMBL" id="JACHGY010000001">
    <property type="protein sequence ID" value="MBB6430648.1"/>
    <property type="molecule type" value="Genomic_DNA"/>
</dbReference>
<organism evidence="2 3">
    <name type="scientific">Algisphaera agarilytica</name>
    <dbReference type="NCBI Taxonomy" id="1385975"/>
    <lineage>
        <taxon>Bacteria</taxon>
        <taxon>Pseudomonadati</taxon>
        <taxon>Planctomycetota</taxon>
        <taxon>Phycisphaerae</taxon>
        <taxon>Phycisphaerales</taxon>
        <taxon>Phycisphaeraceae</taxon>
        <taxon>Algisphaera</taxon>
    </lineage>
</organism>
<keyword evidence="1" id="KW-0732">Signal</keyword>
<dbReference type="AlphaFoldDB" id="A0A7X0H7Q1"/>
<dbReference type="RefSeq" id="WP_184678150.1">
    <property type="nucleotide sequence ID" value="NZ_JACHGY010000001.1"/>
</dbReference>
<evidence type="ECO:0000256" key="1">
    <source>
        <dbReference type="SAM" id="SignalP"/>
    </source>
</evidence>
<comment type="caution">
    <text evidence="2">The sequence shown here is derived from an EMBL/GenBank/DDBJ whole genome shotgun (WGS) entry which is preliminary data.</text>
</comment>
<reference evidence="2 3" key="1">
    <citation type="submission" date="2020-08" db="EMBL/GenBank/DDBJ databases">
        <title>Genomic Encyclopedia of Type Strains, Phase IV (KMG-IV): sequencing the most valuable type-strain genomes for metagenomic binning, comparative biology and taxonomic classification.</title>
        <authorList>
            <person name="Goeker M."/>
        </authorList>
    </citation>
    <scope>NUCLEOTIDE SEQUENCE [LARGE SCALE GENOMIC DNA]</scope>
    <source>
        <strain evidence="2 3">DSM 103725</strain>
    </source>
</reference>
<name>A0A7X0H7Q1_9BACT</name>
<proteinExistence type="predicted"/>
<evidence type="ECO:0000313" key="3">
    <source>
        <dbReference type="Proteomes" id="UP000541810"/>
    </source>
</evidence>
<feature type="signal peptide" evidence="1">
    <location>
        <begin position="1"/>
        <end position="28"/>
    </location>
</feature>
<accession>A0A7X0H7Q1</accession>
<dbReference type="Proteomes" id="UP000541810">
    <property type="component" value="Unassembled WGS sequence"/>
</dbReference>
<gene>
    <name evidence="2" type="ORF">HNQ40_002454</name>
</gene>
<evidence type="ECO:0000313" key="2">
    <source>
        <dbReference type="EMBL" id="MBB6430648.1"/>
    </source>
</evidence>
<evidence type="ECO:0008006" key="4">
    <source>
        <dbReference type="Google" id="ProtNLM"/>
    </source>
</evidence>
<feature type="chain" id="PRO_5031146248" description="PEP-CTERM protein-sorting domain-containing protein" evidence="1">
    <location>
        <begin position="29"/>
        <end position="345"/>
    </location>
</feature>
<sequence length="345" mass="37302">MFNSSKGRFFAAATASIAAGVFALDAGAAGIMPTYSLTVGDAITGDNEFTADGLQRWDVDPGADNYFEDFYERPTAQTYEDRTKPGVGTVAAANEYFGYLDIKEGKYGYDDNYMYFQITLNTGVRKTDDGGVDGDSFGSGTFYGIRLSDDDPDGADGLLLRIAGDSKELWGNTFDSKSAEGYFDADGDIGGPGGITTVNENPGSMTGYEATRIESDGGLSGDTDTKVLFSRIIGPEDGETIDESVMPVIEIAFAYQVFNQQFANAAVDPANLQYLEFESDRGLKDNANYLWNDKYSFTEAGTPYDSNNQPQNVYELDTVRLIPEPGSAALLLGLTGLAWRRQRSA</sequence>
<protein>
    <recommendedName>
        <fullName evidence="4">PEP-CTERM protein-sorting domain-containing protein</fullName>
    </recommendedName>
</protein>